<sequence>MNLGARLKAERERLGLSQTDFAAIAGASKHAQINWEKGAAAPNAVALEAWERIGLDVLYVVTGRRASGLPMPGDVVREMSLPGQALRESGVALGQVVKELKAVGAMPGQALEGVTGQSNPTSVSGLPPSCIDPERLSRIVEMLETAARLAGRKWQVKKLVAVAAEVYNILADEPALDEPKVERILKLVVNR</sequence>
<evidence type="ECO:0000313" key="2">
    <source>
        <dbReference type="EMBL" id="RRW38496.1"/>
    </source>
</evidence>
<dbReference type="InterPro" id="IPR001387">
    <property type="entry name" value="Cro/C1-type_HTH"/>
</dbReference>
<dbReference type="SUPFAM" id="SSF47413">
    <property type="entry name" value="lambda repressor-like DNA-binding domains"/>
    <property type="match status" value="1"/>
</dbReference>
<dbReference type="Proteomes" id="UP000272833">
    <property type="component" value="Unassembled WGS sequence"/>
</dbReference>
<dbReference type="Gene3D" id="1.10.260.40">
    <property type="entry name" value="lambda repressor-like DNA-binding domains"/>
    <property type="match status" value="1"/>
</dbReference>
<dbReference type="EMBL" id="RHRS01000006">
    <property type="protein sequence ID" value="RRW38496.1"/>
    <property type="molecule type" value="Genomic_DNA"/>
</dbReference>
<reference evidence="2 3" key="1">
    <citation type="submission" date="2018-10" db="EMBL/GenBank/DDBJ databases">
        <title>Transmission dynamics of multidrug resistant bacteria on intensive care unit surfaces.</title>
        <authorList>
            <person name="D'Souza A.W."/>
            <person name="Potter R.F."/>
            <person name="Wallace M."/>
            <person name="Shupe A."/>
            <person name="Patel S."/>
            <person name="Sun S."/>
            <person name="Gul D."/>
            <person name="Kwon J.H."/>
            <person name="Andleeb S."/>
            <person name="Burnham C.-A.D."/>
            <person name="Dantas G."/>
        </authorList>
    </citation>
    <scope>NUCLEOTIDE SEQUENCE [LARGE SCALE GENOMIC DNA]</scope>
    <source>
        <strain evidence="2 3">PO_271</strain>
    </source>
</reference>
<dbReference type="GO" id="GO:0003677">
    <property type="term" value="F:DNA binding"/>
    <property type="evidence" value="ECO:0007669"/>
    <property type="project" value="InterPro"/>
</dbReference>
<comment type="caution">
    <text evidence="2">The sequence shown here is derived from an EMBL/GenBank/DDBJ whole genome shotgun (WGS) entry which is preliminary data.</text>
</comment>
<evidence type="ECO:0000259" key="1">
    <source>
        <dbReference type="SMART" id="SM00530"/>
    </source>
</evidence>
<gene>
    <name evidence="2" type="ORF">EGJ44_03915</name>
</gene>
<proteinExistence type="predicted"/>
<organism evidence="2 3">
    <name type="scientific">Ectopseudomonas oleovorans</name>
    <name type="common">Pseudomonas oleovorans</name>
    <dbReference type="NCBI Taxonomy" id="301"/>
    <lineage>
        <taxon>Bacteria</taxon>
        <taxon>Pseudomonadati</taxon>
        <taxon>Pseudomonadota</taxon>
        <taxon>Gammaproteobacteria</taxon>
        <taxon>Pseudomonadales</taxon>
        <taxon>Pseudomonadaceae</taxon>
        <taxon>Ectopseudomonas</taxon>
    </lineage>
</organism>
<protein>
    <recommendedName>
        <fullName evidence="1">HTH cro/C1-type domain-containing protein</fullName>
    </recommendedName>
</protein>
<name>A0A3R9CWQ1_ECTOL</name>
<accession>A0A3R9CWQ1</accession>
<dbReference type="AlphaFoldDB" id="A0A3R9CWQ1"/>
<evidence type="ECO:0000313" key="3">
    <source>
        <dbReference type="Proteomes" id="UP000272833"/>
    </source>
</evidence>
<dbReference type="CDD" id="cd00093">
    <property type="entry name" value="HTH_XRE"/>
    <property type="match status" value="1"/>
</dbReference>
<dbReference type="SMART" id="SM00530">
    <property type="entry name" value="HTH_XRE"/>
    <property type="match status" value="1"/>
</dbReference>
<dbReference type="InterPro" id="IPR010982">
    <property type="entry name" value="Lambda_DNA-bd_dom_sf"/>
</dbReference>
<feature type="domain" description="HTH cro/C1-type" evidence="1">
    <location>
        <begin position="6"/>
        <end position="60"/>
    </location>
</feature>